<keyword evidence="6" id="KW-0813">Transport</keyword>
<dbReference type="InterPro" id="IPR050833">
    <property type="entry name" value="Poly_Biosynth_Transport"/>
</dbReference>
<sequence length="514" mass="60090">MSKKESRTYKSLKNIRVDIFFFLIGILLSFFSRKIFIEYLGSEVVGLNSTIASLIGFLSVAELGISWIISYSLYKPMRDNDSKTISEIISIQAYFYRKIGYFILACSIILALFFPIIFAKANVVKYYPYLTLAVMLFSSLIGYFFNYRSILFFVDQKNYKLTYIFEGILRLKVLAQIILLFYIRSNAYVYWLLIEFLSSIIMAVLLHFEVEKEYSTIKIDLTTAKGLITKYKEIFNKIKQVFVHKISSVIVTHLSPLIVYSFFNLTLVTIYTNYVIITGILNRFMEMVSNSIYSSIGNLTTENDIKKEKIIFYKYLSIRFFISSILIWGFSTFVNPFISLWFGKQYILNDSSVYLFSAVLFVSLTRGVVDSFLSIKGLFHDIWAPITEASINLSLSFLLGYFFGINGILIGTLISFILIVVLWKPFFLATETKIIKLSEYFFSYFFYILLLISSSYLYQCFHYSQVYIESTLFNFIIDVAIQTIQYISLLFILYLLFDKHFRILLKHIFAYVRR</sequence>
<organism evidence="6 7">
    <name type="scientific">Mergibacter septicus</name>
    <dbReference type="NCBI Taxonomy" id="221402"/>
    <lineage>
        <taxon>Bacteria</taxon>
        <taxon>Pseudomonadati</taxon>
        <taxon>Pseudomonadota</taxon>
        <taxon>Gammaproteobacteria</taxon>
        <taxon>Pasteurellales</taxon>
        <taxon>Pasteurellaceae</taxon>
        <taxon>Mergibacter</taxon>
    </lineage>
</organism>
<keyword evidence="3" id="KW-0812">Transmembrane</keyword>
<keyword evidence="7" id="KW-1185">Reference proteome</keyword>
<dbReference type="PANTHER" id="PTHR30250">
    <property type="entry name" value="PST FAMILY PREDICTED COLANIC ACID TRANSPORTER"/>
    <property type="match status" value="1"/>
</dbReference>
<accession>A0A8D4IWG9</accession>
<keyword evidence="6" id="KW-0762">Sugar transport</keyword>
<reference evidence="6" key="1">
    <citation type="submission" date="2017-06" db="EMBL/GenBank/DDBJ databases">
        <title>Genome sequencing of pathogenic and non-pathogenic strains within Bisgaard taxon 40.</title>
        <authorList>
            <person name="Ladner J.T."/>
            <person name="Lovett S.P."/>
            <person name="Koroleva G."/>
            <person name="Lorch J.M."/>
        </authorList>
    </citation>
    <scope>NUCLEOTIDE SEQUENCE</scope>
    <source>
        <strain evidence="6">27576-1-I1</strain>
    </source>
</reference>
<keyword evidence="2" id="KW-1003">Cell membrane</keyword>
<evidence type="ECO:0000256" key="1">
    <source>
        <dbReference type="ARBA" id="ARBA00004651"/>
    </source>
</evidence>
<dbReference type="RefSeq" id="WP_261919554.1">
    <property type="nucleotide sequence ID" value="NZ_CP022011.1"/>
</dbReference>
<gene>
    <name evidence="6" type="ORF">CEP48_02570</name>
</gene>
<dbReference type="EMBL" id="CP022011">
    <property type="protein sequence ID" value="QDJ14366.1"/>
    <property type="molecule type" value="Genomic_DNA"/>
</dbReference>
<evidence type="ECO:0000256" key="4">
    <source>
        <dbReference type="ARBA" id="ARBA00022989"/>
    </source>
</evidence>
<evidence type="ECO:0000256" key="5">
    <source>
        <dbReference type="ARBA" id="ARBA00023136"/>
    </source>
</evidence>
<dbReference type="Proteomes" id="UP000955338">
    <property type="component" value="Chromosome"/>
</dbReference>
<dbReference type="GO" id="GO:0005886">
    <property type="term" value="C:plasma membrane"/>
    <property type="evidence" value="ECO:0007669"/>
    <property type="project" value="UniProtKB-SubCell"/>
</dbReference>
<evidence type="ECO:0000313" key="6">
    <source>
        <dbReference type="EMBL" id="QDJ14366.1"/>
    </source>
</evidence>
<name>A0A8D4IWG9_9PAST</name>
<evidence type="ECO:0000256" key="3">
    <source>
        <dbReference type="ARBA" id="ARBA00022692"/>
    </source>
</evidence>
<keyword evidence="5" id="KW-0472">Membrane</keyword>
<comment type="subcellular location">
    <subcellularLocation>
        <location evidence="1">Cell membrane</location>
        <topology evidence="1">Multi-pass membrane protein</topology>
    </subcellularLocation>
</comment>
<evidence type="ECO:0000313" key="7">
    <source>
        <dbReference type="Proteomes" id="UP000955338"/>
    </source>
</evidence>
<dbReference type="PANTHER" id="PTHR30250:SF26">
    <property type="entry name" value="PSMA PROTEIN"/>
    <property type="match status" value="1"/>
</dbReference>
<evidence type="ECO:0000256" key="2">
    <source>
        <dbReference type="ARBA" id="ARBA00022475"/>
    </source>
</evidence>
<proteinExistence type="predicted"/>
<dbReference type="AlphaFoldDB" id="A0A8D4IWG9"/>
<keyword evidence="4" id="KW-1133">Transmembrane helix</keyword>
<protein>
    <submittedName>
        <fullName evidence="6">Sugar transporter</fullName>
    </submittedName>
</protein>